<dbReference type="EMBL" id="VCIA01000001">
    <property type="protein sequence ID" value="TMN21109.1"/>
    <property type="molecule type" value="Genomic_DNA"/>
</dbReference>
<dbReference type="RefSeq" id="WP_138601060.1">
    <property type="nucleotide sequence ID" value="NZ_VCIA01000001.1"/>
</dbReference>
<evidence type="ECO:0000313" key="2">
    <source>
        <dbReference type="Proteomes" id="UP000306980"/>
    </source>
</evidence>
<sequence>MSTEHENTLPLTLLEELRTEGAGYDIIRYIGLPEVFGNQSNTLLYFMGKNIARKLQIQSISDIKYAFKQLGWGYLDLVKEKKNELTFQLMADAVVYRLNAPIETEFRLEAGFLSESVSLVKQRPCECKEKIQNKIHQIEFSAIFTD</sequence>
<dbReference type="SUPFAM" id="SSF111126">
    <property type="entry name" value="Ligand-binding domain in the NO signalling and Golgi transport"/>
    <property type="match status" value="1"/>
</dbReference>
<organism evidence="1 2">
    <name type="scientific">Lentibacillus cibarius</name>
    <dbReference type="NCBI Taxonomy" id="2583219"/>
    <lineage>
        <taxon>Bacteria</taxon>
        <taxon>Bacillati</taxon>
        <taxon>Bacillota</taxon>
        <taxon>Bacilli</taxon>
        <taxon>Bacillales</taxon>
        <taxon>Bacillaceae</taxon>
        <taxon>Lentibacillus</taxon>
    </lineage>
</organism>
<accession>A0A5S3QH95</accession>
<dbReference type="InterPro" id="IPR024096">
    <property type="entry name" value="NO_sig/Golgi_transp_ligand-bd"/>
</dbReference>
<dbReference type="Gene3D" id="3.30.1380.20">
    <property type="entry name" value="Trafficking protein particle complex subunit 3"/>
    <property type="match status" value="1"/>
</dbReference>
<evidence type="ECO:0000313" key="1">
    <source>
        <dbReference type="EMBL" id="TMN21109.1"/>
    </source>
</evidence>
<dbReference type="AlphaFoldDB" id="A0A5S3QH95"/>
<dbReference type="InterPro" id="IPR019642">
    <property type="entry name" value="DUF2507"/>
</dbReference>
<dbReference type="OrthoDB" id="2965348at2"/>
<name>A0A5S3QH95_9BACI</name>
<protein>
    <submittedName>
        <fullName evidence="1">DUF2507 domain-containing protein</fullName>
    </submittedName>
</protein>
<dbReference type="Pfam" id="PF10702">
    <property type="entry name" value="DUF2507"/>
    <property type="match status" value="1"/>
</dbReference>
<reference evidence="1 2" key="1">
    <citation type="submission" date="2019-05" db="EMBL/GenBank/DDBJ databases">
        <title>Genomic analysis of Lentibacillus sp. NKC220-2.</title>
        <authorList>
            <person name="Oh Y.J."/>
        </authorList>
    </citation>
    <scope>NUCLEOTIDE SEQUENCE [LARGE SCALE GENOMIC DNA]</scope>
    <source>
        <strain evidence="1 2">NKC220-2</strain>
    </source>
</reference>
<proteinExistence type="predicted"/>
<comment type="caution">
    <text evidence="1">The sequence shown here is derived from an EMBL/GenBank/DDBJ whole genome shotgun (WGS) entry which is preliminary data.</text>
</comment>
<dbReference type="Proteomes" id="UP000306980">
    <property type="component" value="Unassembled WGS sequence"/>
</dbReference>
<gene>
    <name evidence="1" type="ORF">FFL34_02555</name>
</gene>